<dbReference type="GO" id="GO:0071949">
    <property type="term" value="F:FAD binding"/>
    <property type="evidence" value="ECO:0007669"/>
    <property type="project" value="TreeGrafter"/>
</dbReference>
<dbReference type="Proteomes" id="UP000035265">
    <property type="component" value="Unassembled WGS sequence"/>
</dbReference>
<evidence type="ECO:0000256" key="2">
    <source>
        <dbReference type="ARBA" id="ARBA00004777"/>
    </source>
</evidence>
<dbReference type="PATRIC" id="fig|264251.5.peg.230"/>
<dbReference type="PANTHER" id="PTHR45754:SF3">
    <property type="entry name" value="METHYLENETETRAHYDROFOLATE REDUCTASE (NADPH)"/>
    <property type="match status" value="1"/>
</dbReference>
<dbReference type="GO" id="GO:0005829">
    <property type="term" value="C:cytosol"/>
    <property type="evidence" value="ECO:0007669"/>
    <property type="project" value="TreeGrafter"/>
</dbReference>
<keyword evidence="6 8" id="KW-0560">Oxidoreductase</keyword>
<evidence type="ECO:0000256" key="4">
    <source>
        <dbReference type="ARBA" id="ARBA00022630"/>
    </source>
</evidence>
<dbReference type="AlphaFoldDB" id="A0A0H2KSL4"/>
<dbReference type="GO" id="GO:0035999">
    <property type="term" value="P:tetrahydrofolate interconversion"/>
    <property type="evidence" value="ECO:0007669"/>
    <property type="project" value="UniProtKB-UniPathway"/>
</dbReference>
<gene>
    <name evidence="9" type="ORF">FB00_01125</name>
</gene>
<comment type="similarity">
    <text evidence="3 8">Belongs to the methylenetetrahydrofolate reductase family.</text>
</comment>
<evidence type="ECO:0000256" key="5">
    <source>
        <dbReference type="ARBA" id="ARBA00022827"/>
    </source>
</evidence>
<dbReference type="InterPro" id="IPR003171">
    <property type="entry name" value="Mehydrof_redctse-like"/>
</dbReference>
<evidence type="ECO:0000313" key="9">
    <source>
        <dbReference type="EMBL" id="KLN36481.1"/>
    </source>
</evidence>
<name>A0A0H2KSL4_9MICO</name>
<dbReference type="Pfam" id="PF02219">
    <property type="entry name" value="MTHFR"/>
    <property type="match status" value="1"/>
</dbReference>
<dbReference type="Gene3D" id="3.20.20.220">
    <property type="match status" value="1"/>
</dbReference>
<dbReference type="PANTHER" id="PTHR45754">
    <property type="entry name" value="METHYLENETETRAHYDROFOLATE REDUCTASE"/>
    <property type="match status" value="1"/>
</dbReference>
<reference evidence="9 10" key="1">
    <citation type="submission" date="2014-05" db="EMBL/GenBank/DDBJ databases">
        <title>Cellulosimicrobium funkei U11 genome.</title>
        <authorList>
            <person name="Hu C."/>
            <person name="Gong Y."/>
            <person name="Wan W."/>
            <person name="Jiang M."/>
        </authorList>
    </citation>
    <scope>NUCLEOTIDE SEQUENCE [LARGE SCALE GENOMIC DNA]</scope>
    <source>
        <strain evidence="9 10">U11</strain>
    </source>
</reference>
<keyword evidence="5 8" id="KW-0274">FAD</keyword>
<evidence type="ECO:0000256" key="1">
    <source>
        <dbReference type="ARBA" id="ARBA00001974"/>
    </source>
</evidence>
<dbReference type="GO" id="GO:0106312">
    <property type="term" value="F:methylenetetrahydrofolate reductase (NADH) activity"/>
    <property type="evidence" value="ECO:0007669"/>
    <property type="project" value="UniProtKB-EC"/>
</dbReference>
<dbReference type="InterPro" id="IPR029041">
    <property type="entry name" value="FAD-linked_oxidoreductase-like"/>
</dbReference>
<evidence type="ECO:0000256" key="3">
    <source>
        <dbReference type="ARBA" id="ARBA00006743"/>
    </source>
</evidence>
<comment type="catalytic activity">
    <reaction evidence="7">
        <text>(6S)-5-methyl-5,6,7,8-tetrahydrofolate + NAD(+) = (6R)-5,10-methylene-5,6,7,8-tetrahydrofolate + NADH + H(+)</text>
        <dbReference type="Rhea" id="RHEA:19821"/>
        <dbReference type="ChEBI" id="CHEBI:15378"/>
        <dbReference type="ChEBI" id="CHEBI:15636"/>
        <dbReference type="ChEBI" id="CHEBI:18608"/>
        <dbReference type="ChEBI" id="CHEBI:57540"/>
        <dbReference type="ChEBI" id="CHEBI:57945"/>
        <dbReference type="EC" id="1.5.1.54"/>
    </reaction>
    <physiologicalReaction direction="right-to-left" evidence="7">
        <dbReference type="Rhea" id="RHEA:19823"/>
    </physiologicalReaction>
</comment>
<organism evidence="9 10">
    <name type="scientific">Cellulosimicrobium funkei</name>
    <dbReference type="NCBI Taxonomy" id="264251"/>
    <lineage>
        <taxon>Bacteria</taxon>
        <taxon>Bacillati</taxon>
        <taxon>Actinomycetota</taxon>
        <taxon>Actinomycetes</taxon>
        <taxon>Micrococcales</taxon>
        <taxon>Promicromonosporaceae</taxon>
        <taxon>Cellulosimicrobium</taxon>
    </lineage>
</organism>
<keyword evidence="4 8" id="KW-0285">Flavoprotein</keyword>
<comment type="cofactor">
    <cofactor evidence="1 8">
        <name>FAD</name>
        <dbReference type="ChEBI" id="CHEBI:57692"/>
    </cofactor>
</comment>
<comment type="caution">
    <text evidence="9">The sequence shown here is derived from an EMBL/GenBank/DDBJ whole genome shotgun (WGS) entry which is preliminary data.</text>
</comment>
<sequence>MPDGGRARTHPGRSDVVSVADAVGQAHGGAARPTVSFELMPPRRPDAAPKFWETARRLVATHPDFVSVTYGAAGTDRATARQVVGRLLQGTPVLPIAHLTCVGASREDVEEVISDFLDEGVRSFLALRGDPPRDQPDWQPAPDGVRSSTELVALLREVEASRCASDPAAALRGAARPLTIAVATFCDGNPAAGTTRAQEVRRLWQKQQAGASFAITQLFYDASSYTDFVAEARAAGVTIPILAGLLPTTEPARLRRVEELTGVRAPQHLLDALDALPDPEAQHAYGIAYTVDLAQRVLDAGTPGLHVYTFNKHRAALDLLEGVHLGGGSAGTGGSTSAAAAPLVPDLASGPWVTGTSLPTTSAATHGTPV</sequence>
<evidence type="ECO:0000256" key="7">
    <source>
        <dbReference type="ARBA" id="ARBA00048628"/>
    </source>
</evidence>
<evidence type="ECO:0000256" key="8">
    <source>
        <dbReference type="RuleBase" id="RU003862"/>
    </source>
</evidence>
<accession>A0A0H2KSL4</accession>
<dbReference type="UniPathway" id="UPA00193"/>
<dbReference type="CDD" id="cd00537">
    <property type="entry name" value="MTHFR"/>
    <property type="match status" value="1"/>
</dbReference>
<evidence type="ECO:0000313" key="10">
    <source>
        <dbReference type="Proteomes" id="UP000035265"/>
    </source>
</evidence>
<evidence type="ECO:0000256" key="6">
    <source>
        <dbReference type="ARBA" id="ARBA00023002"/>
    </source>
</evidence>
<protein>
    <recommendedName>
        <fullName evidence="8">Methylenetetrahydrofolate reductase</fullName>
    </recommendedName>
</protein>
<keyword evidence="10" id="KW-1185">Reference proteome</keyword>
<dbReference type="GO" id="GO:0009086">
    <property type="term" value="P:methionine biosynthetic process"/>
    <property type="evidence" value="ECO:0007669"/>
    <property type="project" value="TreeGrafter"/>
</dbReference>
<comment type="pathway">
    <text evidence="2 8">One-carbon metabolism; tetrahydrofolate interconversion.</text>
</comment>
<dbReference type="SUPFAM" id="SSF51730">
    <property type="entry name" value="FAD-linked oxidoreductase"/>
    <property type="match status" value="1"/>
</dbReference>
<dbReference type="EMBL" id="JNBQ01000001">
    <property type="protein sequence ID" value="KLN36481.1"/>
    <property type="molecule type" value="Genomic_DNA"/>
</dbReference>
<proteinExistence type="inferred from homology"/>
<dbReference type="STRING" id="264251.FB00_01125"/>